<dbReference type="EMBL" id="AOMB01000015">
    <property type="protein sequence ID" value="EMA39734.1"/>
    <property type="molecule type" value="Genomic_DNA"/>
</dbReference>
<dbReference type="InterPro" id="IPR036390">
    <property type="entry name" value="WH_DNA-bd_sf"/>
</dbReference>
<dbReference type="PATRIC" id="fig|1132509.6.peg.1318"/>
<organism evidence="3 4">
    <name type="scientific">Halococcus hamelinensis 100A6</name>
    <dbReference type="NCBI Taxonomy" id="1132509"/>
    <lineage>
        <taxon>Archaea</taxon>
        <taxon>Methanobacteriati</taxon>
        <taxon>Methanobacteriota</taxon>
        <taxon>Stenosarchaea group</taxon>
        <taxon>Halobacteria</taxon>
        <taxon>Halobacteriales</taxon>
        <taxon>Halococcaceae</taxon>
        <taxon>Halococcus</taxon>
    </lineage>
</organism>
<dbReference type="AlphaFoldDB" id="M0M528"/>
<keyword evidence="4" id="KW-1185">Reference proteome</keyword>
<sequence length="163" mass="17949">MSTDDPDPPDDEPSDVEPADLRAELDRQRGTARPEPDAEGVVDLLSAAFDTDKRTRVYVGLRQRPDSTAEALAEETGLYPTTVERVLDDLESEGVVGRRTATGNGERYTAVAPDEALDVALGRIQNVIDERFRFGGLGDRAFPEREHSEPVTIPVERDDGDER</sequence>
<dbReference type="RefSeq" id="WP_007691752.1">
    <property type="nucleotide sequence ID" value="NZ_AJRK01000405.1"/>
</dbReference>
<proteinExistence type="predicted"/>
<dbReference type="SUPFAM" id="SSF46785">
    <property type="entry name" value="Winged helix' DNA-binding domain"/>
    <property type="match status" value="1"/>
</dbReference>
<dbReference type="eggNOG" id="arCOG02241">
    <property type="taxonomic scope" value="Archaea"/>
</dbReference>
<protein>
    <recommendedName>
        <fullName evidence="2">Transcription regulator TrmB N-terminal domain-containing protein</fullName>
    </recommendedName>
</protein>
<evidence type="ECO:0000256" key="1">
    <source>
        <dbReference type="SAM" id="MobiDB-lite"/>
    </source>
</evidence>
<dbReference type="InterPro" id="IPR002831">
    <property type="entry name" value="Tscrpt_reg_TrmB_N"/>
</dbReference>
<gene>
    <name evidence="3" type="ORF">C447_05742</name>
</gene>
<feature type="compositionally biased region" description="Acidic residues" evidence="1">
    <location>
        <begin position="1"/>
        <end position="18"/>
    </location>
</feature>
<dbReference type="InterPro" id="IPR036388">
    <property type="entry name" value="WH-like_DNA-bd_sf"/>
</dbReference>
<evidence type="ECO:0000259" key="2">
    <source>
        <dbReference type="Pfam" id="PF01978"/>
    </source>
</evidence>
<accession>M0M528</accession>
<dbReference type="OrthoDB" id="59565at2157"/>
<feature type="domain" description="Transcription regulator TrmB N-terminal" evidence="2">
    <location>
        <begin position="55"/>
        <end position="113"/>
    </location>
</feature>
<name>M0M528_9EURY</name>
<dbReference type="Gene3D" id="1.10.10.10">
    <property type="entry name" value="Winged helix-like DNA-binding domain superfamily/Winged helix DNA-binding domain"/>
    <property type="match status" value="1"/>
</dbReference>
<reference evidence="3 4" key="1">
    <citation type="journal article" date="2014" name="PLoS Genet.">
        <title>Phylogenetically driven sequencing of extremely halophilic archaea reveals strategies for static and dynamic osmo-response.</title>
        <authorList>
            <person name="Becker E.A."/>
            <person name="Seitzer P.M."/>
            <person name="Tritt A."/>
            <person name="Larsen D."/>
            <person name="Krusor M."/>
            <person name="Yao A.I."/>
            <person name="Wu D."/>
            <person name="Madern D."/>
            <person name="Eisen J.A."/>
            <person name="Darling A.E."/>
            <person name="Facciotti M.T."/>
        </authorList>
    </citation>
    <scope>NUCLEOTIDE SEQUENCE [LARGE SCALE GENOMIC DNA]</scope>
    <source>
        <strain evidence="3 4">100A6</strain>
    </source>
</reference>
<feature type="compositionally biased region" description="Basic and acidic residues" evidence="1">
    <location>
        <begin position="19"/>
        <end position="36"/>
    </location>
</feature>
<evidence type="ECO:0000313" key="4">
    <source>
        <dbReference type="Proteomes" id="UP000011566"/>
    </source>
</evidence>
<comment type="caution">
    <text evidence="3">The sequence shown here is derived from an EMBL/GenBank/DDBJ whole genome shotgun (WGS) entry which is preliminary data.</text>
</comment>
<dbReference type="Proteomes" id="UP000011566">
    <property type="component" value="Unassembled WGS sequence"/>
</dbReference>
<feature type="region of interest" description="Disordered" evidence="1">
    <location>
        <begin position="1"/>
        <end position="39"/>
    </location>
</feature>
<dbReference type="Pfam" id="PF01978">
    <property type="entry name" value="TrmB"/>
    <property type="match status" value="1"/>
</dbReference>
<feature type="region of interest" description="Disordered" evidence="1">
    <location>
        <begin position="143"/>
        <end position="163"/>
    </location>
</feature>
<evidence type="ECO:0000313" key="3">
    <source>
        <dbReference type="EMBL" id="EMA39734.1"/>
    </source>
</evidence>